<comment type="caution">
    <text evidence="2">The sequence shown here is derived from an EMBL/GenBank/DDBJ whole genome shotgun (WGS) entry which is preliminary data.</text>
</comment>
<gene>
    <name evidence="2" type="ORF">Cva_00855</name>
</gene>
<accession>A0A0K8MCL3</accession>
<evidence type="ECO:0000313" key="3">
    <source>
        <dbReference type="Proteomes" id="UP000036771"/>
    </source>
</evidence>
<protein>
    <submittedName>
        <fullName evidence="2">Uncharacterized protein</fullName>
    </submittedName>
</protein>
<evidence type="ECO:0000256" key="1">
    <source>
        <dbReference type="SAM" id="Phobius"/>
    </source>
</evidence>
<reference evidence="2 3" key="1">
    <citation type="submission" date="2015-03" db="EMBL/GenBank/DDBJ databases">
        <title>Caedibacter varicaedens, whole genome shotgun sequence.</title>
        <authorList>
            <person name="Suzuki H."/>
            <person name="Dapper A.L."/>
            <person name="Gibson A.K."/>
            <person name="Jackson C."/>
            <person name="Lee H."/>
            <person name="Pejaver V.R."/>
            <person name="Doak T."/>
            <person name="Lynch M."/>
        </authorList>
    </citation>
    <scope>NUCLEOTIDE SEQUENCE [LARGE SCALE GENOMIC DNA]</scope>
</reference>
<name>A0A0K8MCL3_9PROT</name>
<dbReference type="Proteomes" id="UP000036771">
    <property type="component" value="Unassembled WGS sequence"/>
</dbReference>
<organism evidence="2 3">
    <name type="scientific">Caedimonas varicaedens</name>
    <dbReference type="NCBI Taxonomy" id="1629334"/>
    <lineage>
        <taxon>Bacteria</taxon>
        <taxon>Pseudomonadati</taxon>
        <taxon>Pseudomonadota</taxon>
        <taxon>Alphaproteobacteria</taxon>
        <taxon>Holosporales</taxon>
        <taxon>Caedimonadaceae</taxon>
        <taxon>Caedimonas</taxon>
    </lineage>
</organism>
<proteinExistence type="predicted"/>
<feature type="transmembrane region" description="Helical" evidence="1">
    <location>
        <begin position="54"/>
        <end position="71"/>
    </location>
</feature>
<feature type="transmembrane region" description="Helical" evidence="1">
    <location>
        <begin position="20"/>
        <end position="48"/>
    </location>
</feature>
<dbReference type="AlphaFoldDB" id="A0A0K8MCL3"/>
<keyword evidence="1" id="KW-0472">Membrane</keyword>
<dbReference type="STRING" id="1629334.Cva_00855"/>
<sequence>MNKFRKESTLRNYSSALKELLYGVWIKFLQTLFFFFLLSLFFIDLLIFPHLKDWSSLSLLIIEMILLLFMGRICHIDYLEVLTDKIIAYNKDQ</sequence>
<evidence type="ECO:0000313" key="2">
    <source>
        <dbReference type="EMBL" id="GAO98207.1"/>
    </source>
</evidence>
<keyword evidence="1" id="KW-1133">Transmembrane helix</keyword>
<dbReference type="EMBL" id="BBVC01000031">
    <property type="protein sequence ID" value="GAO98207.1"/>
    <property type="molecule type" value="Genomic_DNA"/>
</dbReference>
<keyword evidence="3" id="KW-1185">Reference proteome</keyword>
<keyword evidence="1" id="KW-0812">Transmembrane</keyword>